<dbReference type="EMBL" id="CP095073">
    <property type="protein sequence ID" value="UOQ44039.1"/>
    <property type="molecule type" value="Genomic_DNA"/>
</dbReference>
<protein>
    <submittedName>
        <fullName evidence="1">Uncharacterized protein</fullName>
    </submittedName>
</protein>
<evidence type="ECO:0000313" key="2">
    <source>
        <dbReference type="Proteomes" id="UP000831787"/>
    </source>
</evidence>
<gene>
    <name evidence="1" type="ORF">MUN89_19580</name>
</gene>
<evidence type="ECO:0000313" key="1">
    <source>
        <dbReference type="EMBL" id="UOQ44039.1"/>
    </source>
</evidence>
<proteinExistence type="predicted"/>
<organism evidence="1 2">
    <name type="scientific">Halobacillus salinarum</name>
    <dbReference type="NCBI Taxonomy" id="2932257"/>
    <lineage>
        <taxon>Bacteria</taxon>
        <taxon>Bacillati</taxon>
        <taxon>Bacillota</taxon>
        <taxon>Bacilli</taxon>
        <taxon>Bacillales</taxon>
        <taxon>Bacillaceae</taxon>
        <taxon>Halobacillus</taxon>
    </lineage>
</organism>
<dbReference type="Proteomes" id="UP000831787">
    <property type="component" value="Chromosome"/>
</dbReference>
<reference evidence="1 2" key="1">
    <citation type="submission" date="2022-04" db="EMBL/GenBank/DDBJ databases">
        <title>Halobacillus sp. isolated from saltern.</title>
        <authorList>
            <person name="Won M."/>
            <person name="Lee C.-M."/>
            <person name="Woen H.-Y."/>
            <person name="Kwon S.-W."/>
        </authorList>
    </citation>
    <scope>NUCLEOTIDE SEQUENCE [LARGE SCALE GENOMIC DNA]</scope>
    <source>
        <strain evidence="1 2">SSBR10-3</strain>
    </source>
</reference>
<keyword evidence="2" id="KW-1185">Reference proteome</keyword>
<sequence length="73" mass="7814">MDIKFFAQEINLPHFKVNTAGLGCTISFGQNKITRKVVSNKEQEGFGEQLADGVVMDDCISIIHDGDGVDGGG</sequence>
<accession>A0ABY4EK82</accession>
<name>A0ABY4EK82_9BACI</name>
<dbReference type="RefSeq" id="WP_244709679.1">
    <property type="nucleotide sequence ID" value="NZ_CP095073.1"/>
</dbReference>